<evidence type="ECO:0000313" key="3">
    <source>
        <dbReference type="Proteomes" id="UP000437575"/>
    </source>
</evidence>
<feature type="transmembrane region" description="Helical" evidence="1">
    <location>
        <begin position="12"/>
        <end position="36"/>
    </location>
</feature>
<keyword evidence="1" id="KW-0812">Transmembrane</keyword>
<keyword evidence="1" id="KW-1133">Transmembrane helix</keyword>
<gene>
    <name evidence="2" type="ORF">GKC34_02870</name>
</gene>
<dbReference type="PROSITE" id="PS51257">
    <property type="entry name" value="PROKAR_LIPOPROTEIN"/>
    <property type="match status" value="1"/>
</dbReference>
<feature type="non-terminal residue" evidence="2">
    <location>
        <position position="41"/>
    </location>
</feature>
<accession>A0A6A8LL37</accession>
<comment type="caution">
    <text evidence="2">The sequence shown here is derived from an EMBL/GenBank/DDBJ whole genome shotgun (WGS) entry which is preliminary data.</text>
</comment>
<organism evidence="2 3">
    <name type="scientific">Ligilactobacillus salivarius</name>
    <dbReference type="NCBI Taxonomy" id="1624"/>
    <lineage>
        <taxon>Bacteria</taxon>
        <taxon>Bacillati</taxon>
        <taxon>Bacillota</taxon>
        <taxon>Bacilli</taxon>
        <taxon>Lactobacillales</taxon>
        <taxon>Lactobacillaceae</taxon>
        <taxon>Ligilactobacillus</taxon>
    </lineage>
</organism>
<evidence type="ECO:0000256" key="1">
    <source>
        <dbReference type="SAM" id="Phobius"/>
    </source>
</evidence>
<proteinExistence type="predicted"/>
<sequence>MEKTEARWVEVFKVSLPLCLSYVPIGLACGILLHAAGFNPL</sequence>
<keyword evidence="1" id="KW-0472">Membrane</keyword>
<dbReference type="EMBL" id="WKKZ01000061">
    <property type="protein sequence ID" value="MSE04805.1"/>
    <property type="molecule type" value="Genomic_DNA"/>
</dbReference>
<dbReference type="Proteomes" id="UP000437575">
    <property type="component" value="Unassembled WGS sequence"/>
</dbReference>
<name>A0A6A8LL37_9LACO</name>
<protein>
    <submittedName>
        <fullName evidence="2">Branched-chain amino acid ABC transporter permease</fullName>
    </submittedName>
</protein>
<dbReference type="AlphaFoldDB" id="A0A6A8LL37"/>
<reference evidence="2 3" key="1">
    <citation type="submission" date="2019-11" db="EMBL/GenBank/DDBJ databases">
        <title>Draft Genome Sequence of Plant Growth-Promoting Rhizosphere-Associated Bacteria.</title>
        <authorList>
            <person name="Vasilyev I.Y."/>
            <person name="Radchenko V."/>
            <person name="Ilnitskaya E.V."/>
        </authorList>
    </citation>
    <scope>NUCLEOTIDE SEQUENCE [LARGE SCALE GENOMIC DNA]</scope>
    <source>
        <strain evidence="2 3">VRA_1sq_f</strain>
    </source>
</reference>
<evidence type="ECO:0000313" key="2">
    <source>
        <dbReference type="EMBL" id="MSE04805.1"/>
    </source>
</evidence>